<evidence type="ECO:0000313" key="1">
    <source>
        <dbReference type="EMBL" id="MBP2370855.1"/>
    </source>
</evidence>
<evidence type="ECO:0000313" key="2">
    <source>
        <dbReference type="Proteomes" id="UP001519295"/>
    </source>
</evidence>
<comment type="caution">
    <text evidence="1">The sequence shown here is derived from an EMBL/GenBank/DDBJ whole genome shotgun (WGS) entry which is preliminary data.</text>
</comment>
<keyword evidence="2" id="KW-1185">Reference proteome</keyword>
<gene>
    <name evidence="1" type="ORF">JOF36_006551</name>
</gene>
<organism evidence="1 2">
    <name type="scientific">Pseudonocardia parietis</name>
    <dbReference type="NCBI Taxonomy" id="570936"/>
    <lineage>
        <taxon>Bacteria</taxon>
        <taxon>Bacillati</taxon>
        <taxon>Actinomycetota</taxon>
        <taxon>Actinomycetes</taxon>
        <taxon>Pseudonocardiales</taxon>
        <taxon>Pseudonocardiaceae</taxon>
        <taxon>Pseudonocardia</taxon>
    </lineage>
</organism>
<dbReference type="EMBL" id="JAGINU010000001">
    <property type="protein sequence ID" value="MBP2370855.1"/>
    <property type="molecule type" value="Genomic_DNA"/>
</dbReference>
<sequence length="58" mass="5913">MVTHRRRPLPRPAGPRMFLIGTVAVLALSGFGGAADPATASAPPAPCGATWTPVLDCD</sequence>
<proteinExistence type="predicted"/>
<dbReference type="Proteomes" id="UP001519295">
    <property type="component" value="Unassembled WGS sequence"/>
</dbReference>
<protein>
    <submittedName>
        <fullName evidence="1">Uncharacterized protein</fullName>
    </submittedName>
</protein>
<dbReference type="RefSeq" id="WP_210034414.1">
    <property type="nucleotide sequence ID" value="NZ_JAGINU010000001.1"/>
</dbReference>
<name>A0ABS4W3Y0_9PSEU</name>
<accession>A0ABS4W3Y0</accession>
<reference evidence="1 2" key="1">
    <citation type="submission" date="2021-03" db="EMBL/GenBank/DDBJ databases">
        <title>Sequencing the genomes of 1000 actinobacteria strains.</title>
        <authorList>
            <person name="Klenk H.-P."/>
        </authorList>
    </citation>
    <scope>NUCLEOTIDE SEQUENCE [LARGE SCALE GENOMIC DNA]</scope>
    <source>
        <strain evidence="1 2">DSM 45256</strain>
    </source>
</reference>